<dbReference type="Gene3D" id="1.20.1250.20">
    <property type="entry name" value="MFS general substrate transporter like domains"/>
    <property type="match status" value="1"/>
</dbReference>
<evidence type="ECO:0000313" key="5">
    <source>
        <dbReference type="EMBL" id="MBB5424313.1"/>
    </source>
</evidence>
<organism evidence="5 6">
    <name type="scientific">Paraburkholderia atlantica</name>
    <dbReference type="NCBI Taxonomy" id="2654982"/>
    <lineage>
        <taxon>Bacteria</taxon>
        <taxon>Pseudomonadati</taxon>
        <taxon>Pseudomonadota</taxon>
        <taxon>Betaproteobacteria</taxon>
        <taxon>Burkholderiales</taxon>
        <taxon>Burkholderiaceae</taxon>
        <taxon>Paraburkholderia</taxon>
    </lineage>
</organism>
<dbReference type="AlphaFoldDB" id="A0A7W8V651"/>
<evidence type="ECO:0000256" key="2">
    <source>
        <dbReference type="ARBA" id="ARBA00022989"/>
    </source>
</evidence>
<feature type="transmembrane region" description="Helical" evidence="4">
    <location>
        <begin position="129"/>
        <end position="152"/>
    </location>
</feature>
<name>A0A7W8V651_PARAM</name>
<feature type="transmembrane region" description="Helical" evidence="4">
    <location>
        <begin position="239"/>
        <end position="257"/>
    </location>
</feature>
<sequence>MQPFHALFVLLGTLLAASGYGATFLLSMHFRSAGGTDLNTGVALAQAVIGTFVSFPLVDWFAPRVGAARLSAFAALCLGAGVAAFTVIAPEHAIGFVPGFLVGFGWGSFSLAAPMALAERTTNTDRGSWFMRFGTIQMVGIGTCPALAAFAIRSLHWTVTSVLLVVAGLCMVGSLMLEVFARLSPNPAPHTQKPWALNSGAILRTRAVYSIAMIGLCACVFSGLLTFQMSLVQGTGSHAGTFFSFYTVTVILARWLLGRLVISSRREITTKLVLMLMLLGIVAMFAVPYHTLFHPTSAVLFGTGYGLAYPVIQEQAVNDSDALHRHAALTWFIVAYSLGAFGFPAVGGWVLVHAGKSALTALIAMCGMSALVLSVLRDRRSLAAQFSS</sequence>
<dbReference type="InterPro" id="IPR052714">
    <property type="entry name" value="MFS_Exporter"/>
</dbReference>
<dbReference type="GO" id="GO:0022857">
    <property type="term" value="F:transmembrane transporter activity"/>
    <property type="evidence" value="ECO:0007669"/>
    <property type="project" value="InterPro"/>
</dbReference>
<dbReference type="PANTHER" id="PTHR23531">
    <property type="entry name" value="QUINOLENE RESISTANCE PROTEIN NORA"/>
    <property type="match status" value="1"/>
</dbReference>
<reference evidence="5 6" key="1">
    <citation type="submission" date="2020-08" db="EMBL/GenBank/DDBJ databases">
        <title>Genomic Encyclopedia of Type Strains, Phase IV (KMG-V): Genome sequencing to study the core and pangenomes of soil and plant-associated prokaryotes.</title>
        <authorList>
            <person name="Whitman W."/>
        </authorList>
    </citation>
    <scope>NUCLEOTIDE SEQUENCE [LARGE SCALE GENOMIC DNA]</scope>
    <source>
        <strain evidence="5 6">JPY158</strain>
    </source>
</reference>
<feature type="transmembrane region" description="Helical" evidence="4">
    <location>
        <begin position="333"/>
        <end position="352"/>
    </location>
</feature>
<dbReference type="InterPro" id="IPR011701">
    <property type="entry name" value="MFS"/>
</dbReference>
<feature type="transmembrane region" description="Helical" evidence="4">
    <location>
        <begin position="269"/>
        <end position="287"/>
    </location>
</feature>
<feature type="transmembrane region" description="Helical" evidence="4">
    <location>
        <begin position="207"/>
        <end position="227"/>
    </location>
</feature>
<dbReference type="SUPFAM" id="SSF103473">
    <property type="entry name" value="MFS general substrate transporter"/>
    <property type="match status" value="1"/>
</dbReference>
<dbReference type="EMBL" id="JACHDD010000004">
    <property type="protein sequence ID" value="MBB5424313.1"/>
    <property type="molecule type" value="Genomic_DNA"/>
</dbReference>
<feature type="transmembrane region" description="Helical" evidence="4">
    <location>
        <begin position="158"/>
        <end position="177"/>
    </location>
</feature>
<keyword evidence="3 4" id="KW-0472">Membrane</keyword>
<dbReference type="Pfam" id="PF07690">
    <property type="entry name" value="MFS_1"/>
    <property type="match status" value="1"/>
</dbReference>
<dbReference type="PANTHER" id="PTHR23531:SF1">
    <property type="entry name" value="QUINOLENE RESISTANCE PROTEIN NORA"/>
    <property type="match status" value="1"/>
</dbReference>
<protein>
    <submittedName>
        <fullName evidence="5">MFS family permease</fullName>
    </submittedName>
</protein>
<feature type="transmembrane region" description="Helical" evidence="4">
    <location>
        <begin position="358"/>
        <end position="376"/>
    </location>
</feature>
<feature type="transmembrane region" description="Helical" evidence="4">
    <location>
        <begin position="70"/>
        <end position="89"/>
    </location>
</feature>
<keyword evidence="1 4" id="KW-0812">Transmembrane</keyword>
<dbReference type="RefSeq" id="WP_018432292.1">
    <property type="nucleotide sequence ID" value="NZ_JACHDD010000004.1"/>
</dbReference>
<evidence type="ECO:0000256" key="3">
    <source>
        <dbReference type="ARBA" id="ARBA00023136"/>
    </source>
</evidence>
<comment type="caution">
    <text evidence="5">The sequence shown here is derived from an EMBL/GenBank/DDBJ whole genome shotgun (WGS) entry which is preliminary data.</text>
</comment>
<proteinExistence type="predicted"/>
<accession>A0A7W8V651</accession>
<dbReference type="Proteomes" id="UP000592780">
    <property type="component" value="Unassembled WGS sequence"/>
</dbReference>
<evidence type="ECO:0000313" key="6">
    <source>
        <dbReference type="Proteomes" id="UP000592780"/>
    </source>
</evidence>
<dbReference type="OrthoDB" id="8046314at2"/>
<evidence type="ECO:0000256" key="1">
    <source>
        <dbReference type="ARBA" id="ARBA00022692"/>
    </source>
</evidence>
<keyword evidence="6" id="KW-1185">Reference proteome</keyword>
<keyword evidence="2 4" id="KW-1133">Transmembrane helix</keyword>
<feature type="transmembrane region" description="Helical" evidence="4">
    <location>
        <begin position="95"/>
        <end position="117"/>
    </location>
</feature>
<evidence type="ECO:0000256" key="4">
    <source>
        <dbReference type="SAM" id="Phobius"/>
    </source>
</evidence>
<dbReference type="InterPro" id="IPR036259">
    <property type="entry name" value="MFS_trans_sf"/>
</dbReference>
<feature type="transmembrane region" description="Helical" evidence="4">
    <location>
        <begin position="40"/>
        <end position="58"/>
    </location>
</feature>
<gene>
    <name evidence="5" type="ORF">HDG40_002458</name>
</gene>